<dbReference type="InterPro" id="IPR027417">
    <property type="entry name" value="P-loop_NTPase"/>
</dbReference>
<accession>A0ABQ1PTL3</accession>
<dbReference type="SUPFAM" id="SSF52540">
    <property type="entry name" value="P-loop containing nucleoside triphosphate hydrolases"/>
    <property type="match status" value="1"/>
</dbReference>
<evidence type="ECO:0000313" key="2">
    <source>
        <dbReference type="EMBL" id="GGD03113.1"/>
    </source>
</evidence>
<dbReference type="Pfam" id="PF13614">
    <property type="entry name" value="AAA_31"/>
    <property type="match status" value="1"/>
</dbReference>
<evidence type="ECO:0000313" key="3">
    <source>
        <dbReference type="Proteomes" id="UP000630615"/>
    </source>
</evidence>
<dbReference type="EMBL" id="BMKI01000015">
    <property type="protein sequence ID" value="GGD03113.1"/>
    <property type="molecule type" value="Genomic_DNA"/>
</dbReference>
<feature type="domain" description="AAA" evidence="1">
    <location>
        <begin position="8"/>
        <end position="181"/>
    </location>
</feature>
<dbReference type="InterPro" id="IPR050678">
    <property type="entry name" value="DNA_Partitioning_ATPase"/>
</dbReference>
<dbReference type="CDD" id="cd02042">
    <property type="entry name" value="ParAB_family"/>
    <property type="match status" value="1"/>
</dbReference>
<sequence length="261" mass="28742">MDKNGAATILSVANQKGGVGKTTTTVNLGATLAYVYSKKVLLVDIDPQGNLTDNLNIDVNDKNTIYEVLKGETTAKETIQNYAENIDVLGSDIALAAAEREFTQVGSEHRLKKALEPVISEYDYIILDAPPSLGMLTVNAFTASNEIIIPIKPSIFSLKGFIKLNETIETVQEFTNEELTIRGILITGYNDRINIYKEMKESAEQIAAYIKAPIFDSYIRSTVIVDESQAAGQDLISFSKSSTAEEDYISFTEEYLRMVGE</sequence>
<reference evidence="3" key="1">
    <citation type="journal article" date="2019" name="Int. J. Syst. Evol. Microbiol.">
        <title>The Global Catalogue of Microorganisms (GCM) 10K type strain sequencing project: providing services to taxonomists for standard genome sequencing and annotation.</title>
        <authorList>
            <consortium name="The Broad Institute Genomics Platform"/>
            <consortium name="The Broad Institute Genome Sequencing Center for Infectious Disease"/>
            <person name="Wu L."/>
            <person name="Ma J."/>
        </authorList>
    </citation>
    <scope>NUCLEOTIDE SEQUENCE [LARGE SCALE GENOMIC DNA]</scope>
    <source>
        <strain evidence="3">CGMCC 1.15942</strain>
    </source>
</reference>
<dbReference type="PANTHER" id="PTHR13696">
    <property type="entry name" value="P-LOOP CONTAINING NUCLEOSIDE TRIPHOSPHATE HYDROLASE"/>
    <property type="match status" value="1"/>
</dbReference>
<organism evidence="2 3">
    <name type="scientific">Enterococcus wangshanyuanii</name>
    <dbReference type="NCBI Taxonomy" id="2005703"/>
    <lineage>
        <taxon>Bacteria</taxon>
        <taxon>Bacillati</taxon>
        <taxon>Bacillota</taxon>
        <taxon>Bacilli</taxon>
        <taxon>Lactobacillales</taxon>
        <taxon>Enterococcaceae</taxon>
        <taxon>Enterococcus</taxon>
    </lineage>
</organism>
<protein>
    <submittedName>
        <fullName evidence="2">Chromosome partitioning protein ParA</fullName>
    </submittedName>
</protein>
<keyword evidence="3" id="KW-1185">Reference proteome</keyword>
<name>A0ABQ1PTL3_9ENTE</name>
<evidence type="ECO:0000259" key="1">
    <source>
        <dbReference type="Pfam" id="PF13614"/>
    </source>
</evidence>
<dbReference type="PIRSF" id="PIRSF009320">
    <property type="entry name" value="Nuc_binding_HP_1000"/>
    <property type="match status" value="1"/>
</dbReference>
<dbReference type="RefSeq" id="WP_088271993.1">
    <property type="nucleotide sequence ID" value="NZ_BMKI01000015.1"/>
</dbReference>
<gene>
    <name evidence="2" type="ORF">GCM10011573_35760</name>
</gene>
<dbReference type="Proteomes" id="UP000630615">
    <property type="component" value="Unassembled WGS sequence"/>
</dbReference>
<dbReference type="PANTHER" id="PTHR13696:SF99">
    <property type="entry name" value="COBYRINIC ACID AC-DIAMIDE SYNTHASE"/>
    <property type="match status" value="1"/>
</dbReference>
<dbReference type="InterPro" id="IPR025669">
    <property type="entry name" value="AAA_dom"/>
</dbReference>
<dbReference type="Gene3D" id="3.40.50.300">
    <property type="entry name" value="P-loop containing nucleotide triphosphate hydrolases"/>
    <property type="match status" value="1"/>
</dbReference>
<comment type="caution">
    <text evidence="2">The sequence shown here is derived from an EMBL/GenBank/DDBJ whole genome shotgun (WGS) entry which is preliminary data.</text>
</comment>
<proteinExistence type="predicted"/>